<evidence type="ECO:0000256" key="3">
    <source>
        <dbReference type="ARBA" id="ARBA00023163"/>
    </source>
</evidence>
<dbReference type="InterPro" id="IPR023187">
    <property type="entry name" value="Tscrpt_reg_MarR-type_CS"/>
</dbReference>
<proteinExistence type="predicted"/>
<dbReference type="PANTHER" id="PTHR33164">
    <property type="entry name" value="TRANSCRIPTIONAL REGULATOR, MARR FAMILY"/>
    <property type="match status" value="1"/>
</dbReference>
<dbReference type="PROSITE" id="PS50995">
    <property type="entry name" value="HTH_MARR_2"/>
    <property type="match status" value="1"/>
</dbReference>
<sequence>MSLDLILQLHRATHRVGLFLAAWEPPLGVNQAEAHILAFLAQAGPSPIGAVHRAFAHKRSTLTGVLDRLEGKGWIAREPHPDDRRSTLLRLTPKGVKQAAKVKAAMTALGDALAEELSPHALAATARCLEALEHAAERAGGGD</sequence>
<protein>
    <submittedName>
        <fullName evidence="5">MarR family transcriptional regulator</fullName>
    </submittedName>
</protein>
<name>A0ABQ5Q4L1_9BACT</name>
<evidence type="ECO:0000313" key="6">
    <source>
        <dbReference type="Proteomes" id="UP001165089"/>
    </source>
</evidence>
<dbReference type="SMART" id="SM00347">
    <property type="entry name" value="HTH_MARR"/>
    <property type="match status" value="1"/>
</dbReference>
<accession>A0ABQ5Q4L1</accession>
<gene>
    <name evidence="5" type="ORF">GETHPA_10750</name>
</gene>
<dbReference type="Pfam" id="PF01047">
    <property type="entry name" value="MarR"/>
    <property type="match status" value="1"/>
</dbReference>
<dbReference type="PANTHER" id="PTHR33164:SF43">
    <property type="entry name" value="HTH-TYPE TRANSCRIPTIONAL REPRESSOR YETL"/>
    <property type="match status" value="1"/>
</dbReference>
<dbReference type="SUPFAM" id="SSF46785">
    <property type="entry name" value="Winged helix' DNA-binding domain"/>
    <property type="match status" value="1"/>
</dbReference>
<feature type="domain" description="HTH marR-type" evidence="4">
    <location>
        <begin position="2"/>
        <end position="134"/>
    </location>
</feature>
<organism evidence="5 6">
    <name type="scientific">Geothrix rubra</name>
    <dbReference type="NCBI Taxonomy" id="2927977"/>
    <lineage>
        <taxon>Bacteria</taxon>
        <taxon>Pseudomonadati</taxon>
        <taxon>Acidobacteriota</taxon>
        <taxon>Holophagae</taxon>
        <taxon>Holophagales</taxon>
        <taxon>Holophagaceae</taxon>
        <taxon>Geothrix</taxon>
    </lineage>
</organism>
<dbReference type="InterPro" id="IPR000835">
    <property type="entry name" value="HTH_MarR-typ"/>
</dbReference>
<keyword evidence="1" id="KW-0805">Transcription regulation</keyword>
<dbReference type="Proteomes" id="UP001165089">
    <property type="component" value="Unassembled WGS sequence"/>
</dbReference>
<reference evidence="5 6" key="1">
    <citation type="journal article" date="2023" name="Antonie Van Leeuwenhoek">
        <title>Mesoterricola silvestris gen. nov., sp. nov., Mesoterricola sediminis sp. nov., Geothrix oryzae sp. nov., Geothrix edaphica sp. nov., Geothrix rubra sp. nov., and Geothrix limicola sp. nov., six novel members of Acidobacteriota isolated from soils.</title>
        <authorList>
            <person name="Itoh H."/>
            <person name="Sugisawa Y."/>
            <person name="Mise K."/>
            <person name="Xu Z."/>
            <person name="Kuniyasu M."/>
            <person name="Ushijima N."/>
            <person name="Kawano K."/>
            <person name="Kobayashi E."/>
            <person name="Shiratori Y."/>
            <person name="Masuda Y."/>
            <person name="Senoo K."/>
        </authorList>
    </citation>
    <scope>NUCLEOTIDE SEQUENCE [LARGE SCALE GENOMIC DNA]</scope>
    <source>
        <strain evidence="5 6">Red803</strain>
    </source>
</reference>
<dbReference type="PROSITE" id="PS01117">
    <property type="entry name" value="HTH_MARR_1"/>
    <property type="match status" value="1"/>
</dbReference>
<keyword evidence="2" id="KW-0238">DNA-binding</keyword>
<dbReference type="Gene3D" id="1.10.10.10">
    <property type="entry name" value="Winged helix-like DNA-binding domain superfamily/Winged helix DNA-binding domain"/>
    <property type="match status" value="1"/>
</dbReference>
<evidence type="ECO:0000256" key="2">
    <source>
        <dbReference type="ARBA" id="ARBA00023125"/>
    </source>
</evidence>
<dbReference type="InterPro" id="IPR036390">
    <property type="entry name" value="WH_DNA-bd_sf"/>
</dbReference>
<keyword evidence="3" id="KW-0804">Transcription</keyword>
<keyword evidence="6" id="KW-1185">Reference proteome</keyword>
<dbReference type="PRINTS" id="PR00598">
    <property type="entry name" value="HTHMARR"/>
</dbReference>
<comment type="caution">
    <text evidence="5">The sequence shown here is derived from an EMBL/GenBank/DDBJ whole genome shotgun (WGS) entry which is preliminary data.</text>
</comment>
<dbReference type="EMBL" id="BSDD01000002">
    <property type="protein sequence ID" value="GLH69542.1"/>
    <property type="molecule type" value="Genomic_DNA"/>
</dbReference>
<evidence type="ECO:0000313" key="5">
    <source>
        <dbReference type="EMBL" id="GLH69542.1"/>
    </source>
</evidence>
<evidence type="ECO:0000259" key="4">
    <source>
        <dbReference type="PROSITE" id="PS50995"/>
    </source>
</evidence>
<evidence type="ECO:0000256" key="1">
    <source>
        <dbReference type="ARBA" id="ARBA00023015"/>
    </source>
</evidence>
<dbReference type="RefSeq" id="WP_285723558.1">
    <property type="nucleotide sequence ID" value="NZ_BSDD01000002.1"/>
</dbReference>
<dbReference type="InterPro" id="IPR039422">
    <property type="entry name" value="MarR/SlyA-like"/>
</dbReference>
<dbReference type="InterPro" id="IPR036388">
    <property type="entry name" value="WH-like_DNA-bd_sf"/>
</dbReference>